<evidence type="ECO:0000256" key="4">
    <source>
        <dbReference type="ARBA" id="ARBA00022679"/>
    </source>
</evidence>
<feature type="transmembrane region" description="Helical" evidence="8">
    <location>
        <begin position="189"/>
        <end position="209"/>
    </location>
</feature>
<keyword evidence="7 8" id="KW-0472">Membrane</keyword>
<dbReference type="GO" id="GO:0009103">
    <property type="term" value="P:lipopolysaccharide biosynthetic process"/>
    <property type="evidence" value="ECO:0007669"/>
    <property type="project" value="UniProtKB-ARBA"/>
</dbReference>
<evidence type="ECO:0000259" key="9">
    <source>
        <dbReference type="Pfam" id="PF13231"/>
    </source>
</evidence>
<evidence type="ECO:0000313" key="11">
    <source>
        <dbReference type="Proteomes" id="UP000535020"/>
    </source>
</evidence>
<keyword evidence="6 8" id="KW-1133">Transmembrane helix</keyword>
<dbReference type="InterPro" id="IPR050297">
    <property type="entry name" value="LipidA_mod_glycosyltrf_83"/>
</dbReference>
<evidence type="ECO:0000256" key="7">
    <source>
        <dbReference type="ARBA" id="ARBA00023136"/>
    </source>
</evidence>
<evidence type="ECO:0000256" key="3">
    <source>
        <dbReference type="ARBA" id="ARBA00022676"/>
    </source>
</evidence>
<reference evidence="10 11" key="1">
    <citation type="submission" date="2020-07" db="EMBL/GenBank/DDBJ databases">
        <authorList>
            <person name="Sun Q."/>
        </authorList>
    </citation>
    <scope>NUCLEOTIDE SEQUENCE [LARGE SCALE GENOMIC DNA]</scope>
    <source>
        <strain evidence="10 11">MAH-1</strain>
    </source>
</reference>
<dbReference type="InterPro" id="IPR038731">
    <property type="entry name" value="RgtA/B/C-like"/>
</dbReference>
<feature type="transmembrane region" description="Helical" evidence="8">
    <location>
        <begin position="92"/>
        <end position="111"/>
    </location>
</feature>
<comment type="subcellular location">
    <subcellularLocation>
        <location evidence="1">Cell membrane</location>
        <topology evidence="1">Multi-pass membrane protein</topology>
    </subcellularLocation>
</comment>
<keyword evidence="3" id="KW-0328">Glycosyltransferase</keyword>
<evidence type="ECO:0000256" key="5">
    <source>
        <dbReference type="ARBA" id="ARBA00022692"/>
    </source>
</evidence>
<keyword evidence="11" id="KW-1185">Reference proteome</keyword>
<evidence type="ECO:0000313" key="10">
    <source>
        <dbReference type="EMBL" id="NYA72410.1"/>
    </source>
</evidence>
<dbReference type="PANTHER" id="PTHR33908">
    <property type="entry name" value="MANNOSYLTRANSFERASE YKCB-RELATED"/>
    <property type="match status" value="1"/>
</dbReference>
<protein>
    <submittedName>
        <fullName evidence="10">Glycosyltransferase family 39 protein</fullName>
    </submittedName>
</protein>
<dbReference type="EMBL" id="JACBJI010000008">
    <property type="protein sequence ID" value="NYA72410.1"/>
    <property type="molecule type" value="Genomic_DNA"/>
</dbReference>
<dbReference type="RefSeq" id="WP_176007217.1">
    <property type="nucleotide sequence ID" value="NZ_JABWMI010000020.1"/>
</dbReference>
<feature type="transmembrane region" description="Helical" evidence="8">
    <location>
        <begin position="68"/>
        <end position="86"/>
    </location>
</feature>
<comment type="caution">
    <text evidence="10">The sequence shown here is derived from an EMBL/GenBank/DDBJ whole genome shotgun (WGS) entry which is preliminary data.</text>
</comment>
<feature type="domain" description="Glycosyltransferase RgtA/B/C/D-like" evidence="9">
    <location>
        <begin position="49"/>
        <end position="206"/>
    </location>
</feature>
<keyword evidence="5 8" id="KW-0812">Transmembrane</keyword>
<sequence length="509" mass="58290">MKRNLALLFFILLKFFLGYVLIHPVYELHRDEFLHLDQADHLAWGFLSVPPLTSWFSVLIQFLGNSGFWVKFFPCLFGALTLAIVWKAIQALGGSFFALVLGAISILLSALLRLNMLFQPNSFEVLAWTFTCFCFIRYLQTEIPRWLYFAGVALGLGFLNKYNIAFMGVGFLIALLLSGHRRIMLRKEIWISALIVFVIILPNLIWQAANDFPVIHHMKLLKQTQLVNVSASDFIKEQFQYFFGSIHVLIAAFAGLGFYKPLCRYRVFLWSIAITLVLFVLLHAKGYYAVALYPIYIAFGSVALEKRLVGKAGLILRGISLALPVGFFVLIYPVVFPVDSPEIIKQRVKRHPDLHLSRWEDGKDHDLPQDFADMLGWKELAQHVEAGLGTLPKNEHTIVLCDNYGQAGAINFYKHDKSIKAVTMNADYVNWFDLEKPIVNIILVQESTDDDPQRKRERDFFESVYKIGEIKNPYAREKGTSVYVLKHAKVDVNAILKSEIDEQKQSWKE</sequence>
<feature type="transmembrane region" description="Helical" evidence="8">
    <location>
        <begin position="239"/>
        <end position="258"/>
    </location>
</feature>
<feature type="transmembrane region" description="Helical" evidence="8">
    <location>
        <begin position="265"/>
        <end position="281"/>
    </location>
</feature>
<evidence type="ECO:0000256" key="2">
    <source>
        <dbReference type="ARBA" id="ARBA00022475"/>
    </source>
</evidence>
<dbReference type="GO" id="GO:0016763">
    <property type="term" value="F:pentosyltransferase activity"/>
    <property type="evidence" value="ECO:0007669"/>
    <property type="project" value="TreeGrafter"/>
</dbReference>
<feature type="transmembrane region" description="Helical" evidence="8">
    <location>
        <begin position="316"/>
        <end position="336"/>
    </location>
</feature>
<proteinExistence type="predicted"/>
<dbReference type="GO" id="GO:0005886">
    <property type="term" value="C:plasma membrane"/>
    <property type="evidence" value="ECO:0007669"/>
    <property type="project" value="UniProtKB-SubCell"/>
</dbReference>
<accession>A0A7Y8Y744</accession>
<dbReference type="AlphaFoldDB" id="A0A7Y8Y744"/>
<keyword evidence="4 10" id="KW-0808">Transferase</keyword>
<organism evidence="10 11">
    <name type="scientific">Flavobacterium agri</name>
    <dbReference type="NCBI Taxonomy" id="2743471"/>
    <lineage>
        <taxon>Bacteria</taxon>
        <taxon>Pseudomonadati</taxon>
        <taxon>Bacteroidota</taxon>
        <taxon>Flavobacteriia</taxon>
        <taxon>Flavobacteriales</taxon>
        <taxon>Flavobacteriaceae</taxon>
        <taxon>Flavobacterium</taxon>
    </lineage>
</organism>
<feature type="transmembrane region" description="Helical" evidence="8">
    <location>
        <begin position="287"/>
        <end position="304"/>
    </location>
</feature>
<dbReference type="PANTHER" id="PTHR33908:SF11">
    <property type="entry name" value="MEMBRANE PROTEIN"/>
    <property type="match status" value="1"/>
</dbReference>
<gene>
    <name evidence="10" type="ORF">HZF10_15880</name>
</gene>
<evidence type="ECO:0000256" key="1">
    <source>
        <dbReference type="ARBA" id="ARBA00004651"/>
    </source>
</evidence>
<dbReference type="Pfam" id="PF13231">
    <property type="entry name" value="PMT_2"/>
    <property type="match status" value="1"/>
</dbReference>
<name>A0A7Y8Y744_9FLAO</name>
<feature type="transmembrane region" description="Helical" evidence="8">
    <location>
        <begin position="42"/>
        <end position="63"/>
    </location>
</feature>
<evidence type="ECO:0000256" key="8">
    <source>
        <dbReference type="SAM" id="Phobius"/>
    </source>
</evidence>
<evidence type="ECO:0000256" key="6">
    <source>
        <dbReference type="ARBA" id="ARBA00022989"/>
    </source>
</evidence>
<dbReference type="Proteomes" id="UP000535020">
    <property type="component" value="Unassembled WGS sequence"/>
</dbReference>
<feature type="transmembrane region" description="Helical" evidence="8">
    <location>
        <begin position="146"/>
        <end position="177"/>
    </location>
</feature>
<feature type="transmembrane region" description="Helical" evidence="8">
    <location>
        <begin position="123"/>
        <end position="140"/>
    </location>
</feature>
<keyword evidence="2" id="KW-1003">Cell membrane</keyword>